<proteinExistence type="predicted"/>
<sequence length="420" mass="48995">MSWDKFIQINNSFKLIKNNVDFNKAIAHDILIVAYFKPPSYYAIFKSFIKTLNVKDFVKHFNLYTNIYTCFVDRMDHIKLVENCRSDIPNSILLQSEIIQPKLKISIINIFISIHTLINARQLKIDIKSKLYLASQLCFNLNIEKDLRNELIKRRNRFTNHSYISLISSYGIENLLCQVINHNSTIRTYSLSHGVSYINFKQQKPLDYINGFNISSQYVIVWGKSSKRDLNKNFDFPQEKILVGGNPKYPAKKINLKIEFKNCIVLLPREIYDKSNLELLDLIAEYKKNNSVKVSVKLHPSLNYQKYEGIANQLGFEICSKNNSLINELSSDKYDFAIAYNTTAYYEAMYFNLFCLRYDKNENELFDGLEDKFSTVSDLEYIIKQFKSIDTNIVDKQAIKLLEETLGMGINNYAEILNSQ</sequence>
<accession>A0ABW8XVL9</accession>
<comment type="caution">
    <text evidence="1">The sequence shown here is derived from an EMBL/GenBank/DDBJ whole genome shotgun (WGS) entry which is preliminary data.</text>
</comment>
<dbReference type="RefSeq" id="WP_408082378.1">
    <property type="nucleotide sequence ID" value="NZ_JBELQA010000008.1"/>
</dbReference>
<keyword evidence="2" id="KW-1185">Reference proteome</keyword>
<dbReference type="Proteomes" id="UP001629260">
    <property type="component" value="Unassembled WGS sequence"/>
</dbReference>
<evidence type="ECO:0008006" key="3">
    <source>
        <dbReference type="Google" id="ProtNLM"/>
    </source>
</evidence>
<evidence type="ECO:0000313" key="1">
    <source>
        <dbReference type="EMBL" id="MFL9831929.1"/>
    </source>
</evidence>
<dbReference type="EMBL" id="JBELQA010000008">
    <property type="protein sequence ID" value="MFL9831929.1"/>
    <property type="molecule type" value="Genomic_DNA"/>
</dbReference>
<gene>
    <name evidence="1" type="ORF">ABS764_13835</name>
</gene>
<reference evidence="1 2" key="1">
    <citation type="submission" date="2024-06" db="EMBL/GenBank/DDBJ databases">
        <authorList>
            <person name="Kaempfer P."/>
            <person name="Viver T."/>
        </authorList>
    </citation>
    <scope>NUCLEOTIDE SEQUENCE [LARGE SCALE GENOMIC DNA]</scope>
    <source>
        <strain evidence="1 2">ST-87</strain>
    </source>
</reference>
<organism evidence="1 2">
    <name type="scientific">Flavobacterium plantiphilum</name>
    <dbReference type="NCBI Taxonomy" id="3163297"/>
    <lineage>
        <taxon>Bacteria</taxon>
        <taxon>Pseudomonadati</taxon>
        <taxon>Bacteroidota</taxon>
        <taxon>Flavobacteriia</taxon>
        <taxon>Flavobacteriales</taxon>
        <taxon>Flavobacteriaceae</taxon>
        <taxon>Flavobacterium</taxon>
    </lineage>
</organism>
<protein>
    <recommendedName>
        <fullName evidence="3">CDP-Glycerol:Poly(Glycerophosphate) glycerophosphotransferase</fullName>
    </recommendedName>
</protein>
<evidence type="ECO:0000313" key="2">
    <source>
        <dbReference type="Proteomes" id="UP001629260"/>
    </source>
</evidence>
<name>A0ABW8XVL9_9FLAO</name>